<dbReference type="EMBL" id="CAFBRC010000014">
    <property type="protein sequence ID" value="CAB5072588.1"/>
    <property type="molecule type" value="Genomic_DNA"/>
</dbReference>
<evidence type="ECO:0000313" key="1">
    <source>
        <dbReference type="EMBL" id="CAB4700464.1"/>
    </source>
</evidence>
<protein>
    <submittedName>
        <fullName evidence="1">Unannotated protein</fullName>
    </submittedName>
</protein>
<sequence length="585" mass="62383">MRILRAVLGLACAFALVPVLPAHAASDPHGPRLIYGAPVRHTLTSCATNPGNAIACIESVTMASSSSATPVSGRITSMQIPADERYANSERPIPAPDTSTVTPVETVTTRTLAIFSPTVCHSVGTIQSLQLKVGATWVDFKKERISSAFTPKDCGANMSIAGFRVTSDDFATILQSDVFKSAAIFPLVDSWMKSSAPNLEMPVDQVRFRVADPNDAWQWFSEAKTTLEWSSSKSVTGAAPTTPQVTRGYYEEWTFPKNGKADSTNNIGVIAEFQPYKATWCWSETICNDRREEFLLSIVPTKTPGLWQESQAAAFTVTIRAAKSFEFGEVSGSAQRVVVKYGKDLSPVNGQATREIIATFSPIATARGGTPTEVAVKADVTTYNANIWIYGQNNGIVDGLGKCGKIGGVQVVSNAMHSVDPSWNAETESIEVRLATPHLRPDGTVNVGYLEIRMPREAAMCMWNVDLDGNLKASVNITYDDGSSPSVATVVGQRIGNDYLIVSSGFHYSSPKLAIKLSNSASTEPAPVLEAPAAIVAPTAPTAVAPAPAKTVAKSKTVCVKGKTVKNIAANAKCPVGYTKKVVKA</sequence>
<dbReference type="EMBL" id="CAEZXN010000027">
    <property type="protein sequence ID" value="CAB4700464.1"/>
    <property type="molecule type" value="Genomic_DNA"/>
</dbReference>
<dbReference type="AlphaFoldDB" id="A0A6J6PXD9"/>
<dbReference type="EMBL" id="CAFBAA010000033">
    <property type="protein sequence ID" value="CAB4844602.1"/>
    <property type="molecule type" value="Genomic_DNA"/>
</dbReference>
<reference evidence="1" key="1">
    <citation type="submission" date="2020-05" db="EMBL/GenBank/DDBJ databases">
        <authorList>
            <person name="Chiriac C."/>
            <person name="Salcher M."/>
            <person name="Ghai R."/>
            <person name="Kavagutti S V."/>
        </authorList>
    </citation>
    <scope>NUCLEOTIDE SEQUENCE</scope>
</reference>
<name>A0A6J6PXD9_9ZZZZ</name>
<evidence type="ECO:0000313" key="3">
    <source>
        <dbReference type="EMBL" id="CAB5072588.1"/>
    </source>
</evidence>
<evidence type="ECO:0000313" key="2">
    <source>
        <dbReference type="EMBL" id="CAB4844602.1"/>
    </source>
</evidence>
<organism evidence="1">
    <name type="scientific">freshwater metagenome</name>
    <dbReference type="NCBI Taxonomy" id="449393"/>
    <lineage>
        <taxon>unclassified sequences</taxon>
        <taxon>metagenomes</taxon>
        <taxon>ecological metagenomes</taxon>
    </lineage>
</organism>
<gene>
    <name evidence="1" type="ORF">UFOPK2423_01148</name>
    <name evidence="2" type="ORF">UFOPK3266_01173</name>
    <name evidence="3" type="ORF">UFOPK4367_00314</name>
</gene>
<accession>A0A6J6PXD9</accession>
<proteinExistence type="predicted"/>